<gene>
    <name evidence="7" type="ORF">KK137_08835</name>
</gene>
<dbReference type="RefSeq" id="WP_214535771.1">
    <property type="nucleotide sequence ID" value="NZ_JAHFVK010000001.1"/>
</dbReference>
<evidence type="ECO:0000313" key="8">
    <source>
        <dbReference type="Proteomes" id="UP000811255"/>
    </source>
</evidence>
<feature type="signal peptide" evidence="5">
    <location>
        <begin position="1"/>
        <end position="33"/>
    </location>
</feature>
<proteinExistence type="predicted"/>
<evidence type="ECO:0000256" key="4">
    <source>
        <dbReference type="PROSITE-ProRule" id="PRU00433"/>
    </source>
</evidence>
<keyword evidence="5" id="KW-0732">Signal</keyword>
<keyword evidence="8" id="KW-1185">Reference proteome</keyword>
<dbReference type="Gene3D" id="1.10.760.10">
    <property type="entry name" value="Cytochrome c-like domain"/>
    <property type="match status" value="1"/>
</dbReference>
<dbReference type="InterPro" id="IPR009056">
    <property type="entry name" value="Cyt_c-like_dom"/>
</dbReference>
<feature type="domain" description="Cytochrome c" evidence="6">
    <location>
        <begin position="43"/>
        <end position="120"/>
    </location>
</feature>
<dbReference type="PROSITE" id="PS51007">
    <property type="entry name" value="CYTC"/>
    <property type="match status" value="1"/>
</dbReference>
<feature type="chain" id="PRO_5046386304" evidence="5">
    <location>
        <begin position="34"/>
        <end position="121"/>
    </location>
</feature>
<protein>
    <submittedName>
        <fullName evidence="7">C-type cytochrome</fullName>
    </submittedName>
</protein>
<keyword evidence="1 4" id="KW-0349">Heme</keyword>
<dbReference type="InterPro" id="IPR036909">
    <property type="entry name" value="Cyt_c-like_dom_sf"/>
</dbReference>
<evidence type="ECO:0000259" key="6">
    <source>
        <dbReference type="PROSITE" id="PS51007"/>
    </source>
</evidence>
<dbReference type="SUPFAM" id="SSF46626">
    <property type="entry name" value="Cytochrome c"/>
    <property type="match status" value="1"/>
</dbReference>
<evidence type="ECO:0000256" key="1">
    <source>
        <dbReference type="ARBA" id="ARBA00022617"/>
    </source>
</evidence>
<comment type="caution">
    <text evidence="7">The sequence shown here is derived from an EMBL/GenBank/DDBJ whole genome shotgun (WGS) entry which is preliminary data.</text>
</comment>
<keyword evidence="3 4" id="KW-0408">Iron</keyword>
<accession>A0ABS5W3V6</accession>
<evidence type="ECO:0000256" key="2">
    <source>
        <dbReference type="ARBA" id="ARBA00022723"/>
    </source>
</evidence>
<evidence type="ECO:0000256" key="5">
    <source>
        <dbReference type="SAM" id="SignalP"/>
    </source>
</evidence>
<dbReference type="Pfam" id="PF13442">
    <property type="entry name" value="Cytochrome_CBB3"/>
    <property type="match status" value="1"/>
</dbReference>
<keyword evidence="2 4" id="KW-0479">Metal-binding</keyword>
<evidence type="ECO:0000256" key="3">
    <source>
        <dbReference type="ARBA" id="ARBA00023004"/>
    </source>
</evidence>
<evidence type="ECO:0000313" key="7">
    <source>
        <dbReference type="EMBL" id="MBT2134435.1"/>
    </source>
</evidence>
<name>A0ABS5W3V6_9SPHN</name>
<dbReference type="Proteomes" id="UP000811255">
    <property type="component" value="Unassembled WGS sequence"/>
</dbReference>
<organism evidence="7 8">
    <name type="scientific">Croceibacterium selenioxidans</name>
    <dbReference type="NCBI Taxonomy" id="2838833"/>
    <lineage>
        <taxon>Bacteria</taxon>
        <taxon>Pseudomonadati</taxon>
        <taxon>Pseudomonadota</taxon>
        <taxon>Alphaproteobacteria</taxon>
        <taxon>Sphingomonadales</taxon>
        <taxon>Erythrobacteraceae</taxon>
        <taxon>Croceibacterium</taxon>
    </lineage>
</organism>
<reference evidence="7 8" key="1">
    <citation type="submission" date="2021-05" db="EMBL/GenBank/DDBJ databases">
        <title>Croceibacterium sp. LX-88 genome sequence.</title>
        <authorList>
            <person name="Luo X."/>
        </authorList>
    </citation>
    <scope>NUCLEOTIDE SEQUENCE [LARGE SCALE GENOMIC DNA]</scope>
    <source>
        <strain evidence="7 8">LX-88</strain>
    </source>
</reference>
<dbReference type="EMBL" id="JAHFVK010000001">
    <property type="protein sequence ID" value="MBT2134435.1"/>
    <property type="molecule type" value="Genomic_DNA"/>
</dbReference>
<sequence>MYRFAIPAGKMGRLGLVALAVVAIPAASAFASAEDPTAKLSAEQVEKGRQMFSDNGCNSCHTLADAKAAGSVGPSFDGNANIDKAHVVDMVTNGQGAMPSFSWLDPADIDLLASYIVQAKK</sequence>